<dbReference type="PANTHER" id="PTHR42655">
    <property type="entry name" value="GLYCOGEN PHOSPHORYLASE"/>
    <property type="match status" value="1"/>
</dbReference>
<comment type="similarity">
    <text evidence="3">Belongs to the glycogen phosphorylase family.</text>
</comment>
<dbReference type="Gene3D" id="3.40.50.2000">
    <property type="entry name" value="Glycogen Phosphorylase B"/>
    <property type="match status" value="3"/>
</dbReference>
<dbReference type="EMBL" id="JAVDRF010000004">
    <property type="protein sequence ID" value="MDR6536790.1"/>
    <property type="molecule type" value="Genomic_DNA"/>
</dbReference>
<comment type="caution">
    <text evidence="10">The sequence shown here is derived from an EMBL/GenBank/DDBJ whole genome shotgun (WGS) entry which is preliminary data.</text>
</comment>
<dbReference type="InterPro" id="IPR000811">
    <property type="entry name" value="Glyco_trans_35"/>
</dbReference>
<organism evidence="10 11">
    <name type="scientific">Variovorax soli</name>
    <dbReference type="NCBI Taxonomy" id="376815"/>
    <lineage>
        <taxon>Bacteria</taxon>
        <taxon>Pseudomonadati</taxon>
        <taxon>Pseudomonadota</taxon>
        <taxon>Betaproteobacteria</taxon>
        <taxon>Burkholderiales</taxon>
        <taxon>Comamonadaceae</taxon>
        <taxon>Variovorax</taxon>
    </lineage>
</organism>
<evidence type="ECO:0000256" key="1">
    <source>
        <dbReference type="ARBA" id="ARBA00001275"/>
    </source>
</evidence>
<evidence type="ECO:0000256" key="7">
    <source>
        <dbReference type="ARBA" id="ARBA00022898"/>
    </source>
</evidence>
<keyword evidence="7" id="KW-0663">Pyridoxal phosphate</keyword>
<protein>
    <recommendedName>
        <fullName evidence="4">glycogen phosphorylase</fullName>
        <ecNumber evidence="4">2.4.1.1</ecNumber>
    </recommendedName>
</protein>
<dbReference type="PANTHER" id="PTHR42655:SF1">
    <property type="entry name" value="GLYCOGEN PHOSPHORYLASE"/>
    <property type="match status" value="1"/>
</dbReference>
<keyword evidence="8" id="KW-0119">Carbohydrate metabolism</keyword>
<evidence type="ECO:0000256" key="9">
    <source>
        <dbReference type="ARBA" id="ARBA00025174"/>
    </source>
</evidence>
<dbReference type="InterPro" id="IPR011834">
    <property type="entry name" value="Agluc_phsphrylas"/>
</dbReference>
<dbReference type="InterPro" id="IPR035090">
    <property type="entry name" value="Pyridoxal_P_attach_site"/>
</dbReference>
<dbReference type="NCBIfam" id="TIGR02094">
    <property type="entry name" value="more_P_ylases"/>
    <property type="match status" value="1"/>
</dbReference>
<comment type="cofactor">
    <cofactor evidence="2">
        <name>pyridoxal 5'-phosphate</name>
        <dbReference type="ChEBI" id="CHEBI:597326"/>
    </cofactor>
</comment>
<dbReference type="InterPro" id="IPR052182">
    <property type="entry name" value="Glycogen/Maltodextrin_Phosph"/>
</dbReference>
<gene>
    <name evidence="10" type="ORF">J2739_002563</name>
</gene>
<keyword evidence="11" id="KW-1185">Reference proteome</keyword>
<keyword evidence="6 10" id="KW-0808">Transferase</keyword>
<evidence type="ECO:0000256" key="2">
    <source>
        <dbReference type="ARBA" id="ARBA00001933"/>
    </source>
</evidence>
<evidence type="ECO:0000256" key="5">
    <source>
        <dbReference type="ARBA" id="ARBA00022676"/>
    </source>
</evidence>
<dbReference type="Pfam" id="PF00343">
    <property type="entry name" value="Phosphorylase"/>
    <property type="match status" value="2"/>
</dbReference>
<sequence length="570" mass="63510">MNQPLEAFNMREPRIAYFSMEIALRSEIPTYSGGLGVLAGDAMRSASDLDLPMVGVTLVSRAGYFRQEIVDGRQLERPDIWQPEQWAQRLGAKISVQVGARELWVAAWLYEIHGQRGASVPVLLLDTDLPENEPEDRELTHHLYGGDEAYRMKQEMVLGIGGVRMLGALGFSIRKYHLNEGHAALLALELLRRFARSPQEAGTPELQFDVPAVRERCVFTTHTPVEAGHDKFSYELADRLLGPFIGAKELRQLAGQGELNMTRLALNLSECVNGVTPRHAEVSRKMFPGYQVHAITNGVHPWTWACDSLRRLFDAFLPRWSHEPELLARADLIPDEELRRAHAVAKLALLHRIQGRDGLSINTSLPVLGFARRMTPYKRADLLFFDIDRLRAIAREHPFQIVLAGKAHPRDLGGKQIIERLHAWARELGGAVPVHFLPNYDMETARLLVSGVDVWLNTPLSPLEASGTSGMKAALNGVPNLSVLDGWWLEGCIEGVTGWAVGGETVADEADVHARDAASLYLKLDQKVLPLYHESAAGWTAVMKGAIARNGAYFSSHRMMKQYAVEAYLH</sequence>
<dbReference type="EC" id="2.4.1.1" evidence="4"/>
<evidence type="ECO:0000313" key="10">
    <source>
        <dbReference type="EMBL" id="MDR6536790.1"/>
    </source>
</evidence>
<reference evidence="10 11" key="1">
    <citation type="submission" date="2023-07" db="EMBL/GenBank/DDBJ databases">
        <title>Sorghum-associated microbial communities from plants grown in Nebraska, USA.</title>
        <authorList>
            <person name="Schachtman D."/>
        </authorList>
    </citation>
    <scope>NUCLEOTIDE SEQUENCE [LARGE SCALE GENOMIC DNA]</scope>
    <source>
        <strain evidence="10 11">DS1781</strain>
    </source>
</reference>
<evidence type="ECO:0000256" key="3">
    <source>
        <dbReference type="ARBA" id="ARBA00006047"/>
    </source>
</evidence>
<keyword evidence="5 10" id="KW-0328">Glycosyltransferase</keyword>
<dbReference type="PROSITE" id="PS00102">
    <property type="entry name" value="PHOSPHORYLASE"/>
    <property type="match status" value="1"/>
</dbReference>
<dbReference type="RefSeq" id="WP_309902091.1">
    <property type="nucleotide sequence ID" value="NZ_JAVDRF010000004.1"/>
</dbReference>
<evidence type="ECO:0000313" key="11">
    <source>
        <dbReference type="Proteomes" id="UP001184230"/>
    </source>
</evidence>
<dbReference type="SUPFAM" id="SSF53756">
    <property type="entry name" value="UDP-Glycosyltransferase/glycogen phosphorylase"/>
    <property type="match status" value="1"/>
</dbReference>
<comment type="catalytic activity">
    <reaction evidence="1">
        <text>[(1-&gt;4)-alpha-D-glucosyl](n) + phosphate = [(1-&gt;4)-alpha-D-glucosyl](n-1) + alpha-D-glucose 1-phosphate</text>
        <dbReference type="Rhea" id="RHEA:41732"/>
        <dbReference type="Rhea" id="RHEA-COMP:9584"/>
        <dbReference type="Rhea" id="RHEA-COMP:9586"/>
        <dbReference type="ChEBI" id="CHEBI:15444"/>
        <dbReference type="ChEBI" id="CHEBI:43474"/>
        <dbReference type="ChEBI" id="CHEBI:58601"/>
        <dbReference type="EC" id="2.4.1.1"/>
    </reaction>
</comment>
<comment type="function">
    <text evidence="9">Phosphorylase is an important allosteric enzyme in carbohydrate metabolism. Enzymes from different sources differ in their regulatory mechanisms and in their natural substrates. However, all known phosphorylases share catalytic and structural properties.</text>
</comment>
<proteinExistence type="inferred from homology"/>
<dbReference type="Proteomes" id="UP001184230">
    <property type="component" value="Unassembled WGS sequence"/>
</dbReference>
<evidence type="ECO:0000256" key="4">
    <source>
        <dbReference type="ARBA" id="ARBA00012591"/>
    </source>
</evidence>
<dbReference type="GO" id="GO:0004645">
    <property type="term" value="F:1,4-alpha-oligoglucan phosphorylase activity"/>
    <property type="evidence" value="ECO:0007669"/>
    <property type="project" value="UniProtKB-EC"/>
</dbReference>
<accession>A0ABU1NFK2</accession>
<name>A0ABU1NFK2_9BURK</name>
<evidence type="ECO:0000256" key="8">
    <source>
        <dbReference type="ARBA" id="ARBA00023277"/>
    </source>
</evidence>
<evidence type="ECO:0000256" key="6">
    <source>
        <dbReference type="ARBA" id="ARBA00022679"/>
    </source>
</evidence>